<sequence>MLPYDETDPKSIYHYAEKLKGKNFVDILANSAEIVSENLDDVDYLTKQISYYNNPRSKGGLGNLVEKYYFGFEPNSSPLPDFEEAGLELKLTPYKKNKNGTYSAKERLVIGMIPYDRPVPNSFEDSHVKEKLNLVLFLFYEFKKELARTQYTITHVQLFHLFSEVLSKDLEIIIDDYNKIIEKIKAGKAHELSEGDTMYLGACTKGATAKKSEQPQFYNKEIKAKRRAYSLKQGYMTSFLNNYVFKGIDTYQSIGESFASQEDFEKEVLAKIERYKGYSRADLVREFDLENITAKNLFSVIAMRILGITSSHAEEFTKSNTLVKTIRVEENNTIRENMSLSNINFREFVNTEWEDSDIYEYFETTRFLFVVFKNDGEDYCLSHAVFWHMPAQDLNGPLKQEWLANQQIIRNGIKFSLSGKRIFNNLPTAQETKISHLRPRAAQSAYKIAELNIERGNIEKDADQLPNGDYMTRQAFWLNKSYIGEIIELDNL</sequence>
<dbReference type="NCBIfam" id="NF040973">
    <property type="entry name" value="restrict_Sau3AI"/>
    <property type="match status" value="1"/>
</dbReference>
<keyword evidence="2" id="KW-0255">Endonuclease</keyword>
<dbReference type="InterPro" id="IPR011335">
    <property type="entry name" value="Restrct_endonuc-II-like"/>
</dbReference>
<dbReference type="KEGG" id="auh:AWM75_08480"/>
<dbReference type="SMART" id="SM00927">
    <property type="entry name" value="MutH"/>
    <property type="match status" value="1"/>
</dbReference>
<gene>
    <name evidence="5" type="ORF">AWM75_08480</name>
</gene>
<dbReference type="OrthoDB" id="3188707at2"/>
<dbReference type="Proteomes" id="UP000062260">
    <property type="component" value="Chromosome"/>
</dbReference>
<dbReference type="GO" id="GO:0016787">
    <property type="term" value="F:hydrolase activity"/>
    <property type="evidence" value="ECO:0007669"/>
    <property type="project" value="UniProtKB-KW"/>
</dbReference>
<keyword evidence="1" id="KW-0540">Nuclease</keyword>
<dbReference type="STRING" id="128944.AWM75_08480"/>
<dbReference type="SUPFAM" id="SSF52980">
    <property type="entry name" value="Restriction endonuclease-like"/>
    <property type="match status" value="2"/>
</dbReference>
<name>A0A109RHB9_9LACT</name>
<protein>
    <recommendedName>
        <fullName evidence="4">DNA mismatch repair MutH/Type II restriction enzyme Sau3AI domain-containing protein</fullName>
    </recommendedName>
</protein>
<evidence type="ECO:0000313" key="5">
    <source>
        <dbReference type="EMBL" id="AMC00075.1"/>
    </source>
</evidence>
<evidence type="ECO:0000256" key="3">
    <source>
        <dbReference type="ARBA" id="ARBA00022801"/>
    </source>
</evidence>
<dbReference type="Pfam" id="PF02976">
    <property type="entry name" value="MutH"/>
    <property type="match status" value="1"/>
</dbReference>
<organism evidence="5 6">
    <name type="scientific">Aerococcus urinaehominis</name>
    <dbReference type="NCBI Taxonomy" id="128944"/>
    <lineage>
        <taxon>Bacteria</taxon>
        <taxon>Bacillati</taxon>
        <taxon>Bacillota</taxon>
        <taxon>Bacilli</taxon>
        <taxon>Lactobacillales</taxon>
        <taxon>Aerococcaceae</taxon>
        <taxon>Aerococcus</taxon>
    </lineage>
</organism>
<dbReference type="InterPro" id="IPR037057">
    <property type="entry name" value="DNA_rep_MutH/T2_RE_sf"/>
</dbReference>
<accession>A0A109RHB9</accession>
<dbReference type="GO" id="GO:0003677">
    <property type="term" value="F:DNA binding"/>
    <property type="evidence" value="ECO:0007669"/>
    <property type="project" value="InterPro"/>
</dbReference>
<evidence type="ECO:0000259" key="4">
    <source>
        <dbReference type="SMART" id="SM00927"/>
    </source>
</evidence>
<dbReference type="InterPro" id="IPR011337">
    <property type="entry name" value="DNA_rep_MutH/RE_typeII_Sau3AI"/>
</dbReference>
<proteinExistence type="predicted"/>
<evidence type="ECO:0000256" key="1">
    <source>
        <dbReference type="ARBA" id="ARBA00022722"/>
    </source>
</evidence>
<keyword evidence="6" id="KW-1185">Reference proteome</keyword>
<evidence type="ECO:0000313" key="6">
    <source>
        <dbReference type="Proteomes" id="UP000062260"/>
    </source>
</evidence>
<feature type="domain" description="DNA mismatch repair MutH/Type II restriction enzyme Sau3AI" evidence="4">
    <location>
        <begin position="70"/>
        <end position="176"/>
    </location>
</feature>
<dbReference type="AlphaFoldDB" id="A0A109RHB9"/>
<dbReference type="EMBL" id="CP014163">
    <property type="protein sequence ID" value="AMC00075.1"/>
    <property type="molecule type" value="Genomic_DNA"/>
</dbReference>
<dbReference type="CDD" id="cd22355">
    <property type="entry name" value="Sau3AI_C"/>
    <property type="match status" value="1"/>
</dbReference>
<dbReference type="REBASE" id="137658">
    <property type="entry name" value="Aur38BORF8485P"/>
</dbReference>
<keyword evidence="3" id="KW-0378">Hydrolase</keyword>
<evidence type="ECO:0000256" key="2">
    <source>
        <dbReference type="ARBA" id="ARBA00022759"/>
    </source>
</evidence>
<reference evidence="5 6" key="1">
    <citation type="journal article" date="2016" name="Genome Announc.">
        <title>Complete Genome Sequences of Aerococcus christensenii CCUG 28831T, Aerococcus sanguinicola CCUG 43001T, Aerococcus urinae CCUG 36881T, Aerococcus urinaeequi CCUG 28094T, Aerococcus urinaehominis CCUG 42038 BT, and Aerococcus viridans CCUG 4311T.</title>
        <authorList>
            <person name="Carkaci D."/>
            <person name="Dargis R."/>
            <person name="Nielsen X.C."/>
            <person name="Skovgaard O."/>
            <person name="Fuursted K."/>
            <person name="Christensen J.J."/>
        </authorList>
    </citation>
    <scope>NUCLEOTIDE SEQUENCE [LARGE SCALE GENOMIC DNA]</scope>
    <source>
        <strain evidence="5 6">CCUG42038B</strain>
    </source>
</reference>
<reference evidence="6" key="2">
    <citation type="submission" date="2016-01" db="EMBL/GenBank/DDBJ databases">
        <title>Six Aerococcus type strain genome sequencing and assembly using PacBio and Illumina Hiseq.</title>
        <authorList>
            <person name="Carkaci D."/>
            <person name="Dargis R."/>
            <person name="Nielsen X.C."/>
            <person name="Skovgaard O."/>
            <person name="Fuursted K."/>
            <person name="Christensen J.J."/>
        </authorList>
    </citation>
    <scope>NUCLEOTIDE SEQUENCE [LARGE SCALE GENOMIC DNA]</scope>
    <source>
        <strain evidence="6">CCUG42038B</strain>
    </source>
</reference>
<dbReference type="Gene3D" id="3.40.600.10">
    <property type="entry name" value="DNA mismatch repair MutH/Restriction endonuclease, type II"/>
    <property type="match status" value="2"/>
</dbReference>
<dbReference type="CDD" id="cd22356">
    <property type="entry name" value="Sau3AI_N-like"/>
    <property type="match status" value="1"/>
</dbReference>
<dbReference type="GO" id="GO:0004519">
    <property type="term" value="F:endonuclease activity"/>
    <property type="evidence" value="ECO:0007669"/>
    <property type="project" value="UniProtKB-KW"/>
</dbReference>